<dbReference type="PANTHER" id="PTHR12496">
    <property type="entry name" value="CGI-41 METHYLTRANSFERASE"/>
    <property type="match status" value="1"/>
</dbReference>
<sequence>MAVNKKENDFDVQDAFDSIFVSEDKLVAKAYEEGVLQGEIEGFQEGFELGRQKGSEIGSEIFFYRGFAKSWIALLSGDLSEVFNQLLEVCPVSLNPDVVNDIHHIGLKKQQEETDLKPLKALKKLLALLERFPQENPKNQDILSLLQDIRAKFKYCCAVLKIDASYSVHFYTEQVWQKLSQDLQSELMDLSDTQIAELPNDYLNINISKPSHIGPHLLQLMENIDKHNLDSLNVLDDLPSVWKQMDIKPLTSLIHFDKFMTVKKSHEVGALCDTIASFAHYTDSKLIVDLGCGKGALASMLSLNHGLYVSGIDAAGFSAHAEEGRQSMLQKTFKSHVKKARLTEDEETVNLSVRFRRSTLYLSNNFDIRPLIEECSQHFQQSFNQVGLVGLHTCGNLASTSVQLFVNSPESRFLCNVGCCYHLLDEFFDKSSSGLEPGFPLSSYLKTKSFSLGRNARMVSSQPLERYATRKQMQPDVLFYRSLLQVILEEKFPSMDSVEFQVGRLRKPVNSFREYLQWATKKLKLNLELTDEEIEAYLTRYNGDQRRHLYAFFQLRLLLASLVEYVILLDRLAYLTEQEVVNNSFLVRIFSPVTSPRCYALLAFKKLTEKCI</sequence>
<accession>A0A8J2S1T8</accession>
<dbReference type="InterPro" id="IPR025714">
    <property type="entry name" value="Methyltranfer_dom"/>
</dbReference>
<evidence type="ECO:0000313" key="2">
    <source>
        <dbReference type="EMBL" id="CAH0107794.1"/>
    </source>
</evidence>
<dbReference type="OrthoDB" id="10258156at2759"/>
<protein>
    <recommendedName>
        <fullName evidence="1">Methyltransferase domain-containing protein</fullName>
    </recommendedName>
</protein>
<dbReference type="PANTHER" id="PTHR12496:SF9">
    <property type="entry name" value="METHYLTRANSFERASE-LIKE PROTEIN 25-RELATED"/>
    <property type="match status" value="1"/>
</dbReference>
<comment type="caution">
    <text evidence="2">The sequence shown here is derived from an EMBL/GenBank/DDBJ whole genome shotgun (WGS) entry which is preliminary data.</text>
</comment>
<evidence type="ECO:0000313" key="3">
    <source>
        <dbReference type="Proteomes" id="UP000789390"/>
    </source>
</evidence>
<dbReference type="Pfam" id="PF13679">
    <property type="entry name" value="Methyltransf_32"/>
    <property type="match status" value="1"/>
</dbReference>
<dbReference type="AlphaFoldDB" id="A0A8J2S1T8"/>
<organism evidence="2 3">
    <name type="scientific">Daphnia galeata</name>
    <dbReference type="NCBI Taxonomy" id="27404"/>
    <lineage>
        <taxon>Eukaryota</taxon>
        <taxon>Metazoa</taxon>
        <taxon>Ecdysozoa</taxon>
        <taxon>Arthropoda</taxon>
        <taxon>Crustacea</taxon>
        <taxon>Branchiopoda</taxon>
        <taxon>Diplostraca</taxon>
        <taxon>Cladocera</taxon>
        <taxon>Anomopoda</taxon>
        <taxon>Daphniidae</taxon>
        <taxon>Daphnia</taxon>
    </lineage>
</organism>
<proteinExistence type="predicted"/>
<name>A0A8J2S1T8_9CRUS</name>
<keyword evidence="3" id="KW-1185">Reference proteome</keyword>
<evidence type="ECO:0000259" key="1">
    <source>
        <dbReference type="Pfam" id="PF13679"/>
    </source>
</evidence>
<feature type="domain" description="Methyltransferase" evidence="1">
    <location>
        <begin position="263"/>
        <end position="425"/>
    </location>
</feature>
<dbReference type="Proteomes" id="UP000789390">
    <property type="component" value="Unassembled WGS sequence"/>
</dbReference>
<dbReference type="InterPro" id="IPR052220">
    <property type="entry name" value="METTL25"/>
</dbReference>
<dbReference type="SUPFAM" id="SSF53335">
    <property type="entry name" value="S-adenosyl-L-methionine-dependent methyltransferases"/>
    <property type="match status" value="1"/>
</dbReference>
<reference evidence="2" key="1">
    <citation type="submission" date="2021-11" db="EMBL/GenBank/DDBJ databases">
        <authorList>
            <person name="Schell T."/>
        </authorList>
    </citation>
    <scope>NUCLEOTIDE SEQUENCE</scope>
    <source>
        <strain evidence="2">M5</strain>
    </source>
</reference>
<dbReference type="InterPro" id="IPR029063">
    <property type="entry name" value="SAM-dependent_MTases_sf"/>
</dbReference>
<gene>
    <name evidence="2" type="ORF">DGAL_LOCUS11128</name>
</gene>
<dbReference type="EMBL" id="CAKKLH010000279">
    <property type="protein sequence ID" value="CAH0107794.1"/>
    <property type="molecule type" value="Genomic_DNA"/>
</dbReference>